<protein>
    <submittedName>
        <fullName evidence="1">Uncharacterized protein</fullName>
    </submittedName>
</protein>
<dbReference type="AlphaFoldDB" id="A0A137RKS2"/>
<accession>A0A137RKS2</accession>
<dbReference type="EMBL" id="JRWG01000002">
    <property type="protein sequence ID" value="KXO00783.1"/>
    <property type="molecule type" value="Genomic_DNA"/>
</dbReference>
<comment type="caution">
    <text evidence="1">The sequence shown here is derived from an EMBL/GenBank/DDBJ whole genome shotgun (WGS) entry which is preliminary data.</text>
</comment>
<dbReference type="Proteomes" id="UP000070138">
    <property type="component" value="Unassembled WGS sequence"/>
</dbReference>
<feature type="non-terminal residue" evidence="1">
    <location>
        <position position="1"/>
    </location>
</feature>
<reference evidence="2" key="1">
    <citation type="submission" date="2014-10" db="EMBL/GenBank/DDBJ databases">
        <title>Genome sequencing of Vitellibacter sp. D-24.</title>
        <authorList>
            <person name="Thevarajoo S."/>
            <person name="Selvaratnam C."/>
            <person name="Goh K.M."/>
            <person name="Chong C.S."/>
        </authorList>
    </citation>
    <scope>NUCLEOTIDE SEQUENCE [LARGE SCALE GENOMIC DNA]</scope>
    <source>
        <strain evidence="2">D-24</strain>
    </source>
</reference>
<evidence type="ECO:0000313" key="1">
    <source>
        <dbReference type="EMBL" id="KXO00783.1"/>
    </source>
</evidence>
<evidence type="ECO:0000313" key="2">
    <source>
        <dbReference type="Proteomes" id="UP000070138"/>
    </source>
</evidence>
<reference evidence="1 2" key="2">
    <citation type="journal article" date="2016" name="Int. J. Syst. Evol. Microbiol.">
        <title>Vitellibacter aquimaris sp. nov., a marine bacterium isolated from seawater.</title>
        <authorList>
            <person name="Thevarajoo S."/>
            <person name="Selvaratnam C."/>
            <person name="Goh K.M."/>
            <person name="Hong K.W."/>
            <person name="Chan X.Y."/>
            <person name="Chan K.G."/>
            <person name="Chong C.S."/>
        </authorList>
    </citation>
    <scope>NUCLEOTIDE SEQUENCE [LARGE SCALE GENOMIC DNA]</scope>
    <source>
        <strain evidence="1 2">D-24</strain>
    </source>
</reference>
<sequence>VAIDVELEQVCRVVRRTALCGQGGKPQLFQIECPDESIDKADAVLLRHHLVEAGGVEGQLLAVLSL</sequence>
<keyword evidence="2" id="KW-1185">Reference proteome</keyword>
<organism evidence="1 2">
    <name type="scientific">Aequorivita aquimaris</name>
    <dbReference type="NCBI Taxonomy" id="1548749"/>
    <lineage>
        <taxon>Bacteria</taxon>
        <taxon>Pseudomonadati</taxon>
        <taxon>Bacteroidota</taxon>
        <taxon>Flavobacteriia</taxon>
        <taxon>Flavobacteriales</taxon>
        <taxon>Flavobacteriaceae</taxon>
        <taxon>Aequorivita</taxon>
    </lineage>
</organism>
<gene>
    <name evidence="1" type="ORF">LS48_05250</name>
</gene>
<name>A0A137RKS2_9FLAO</name>
<proteinExistence type="predicted"/>